<feature type="compositionally biased region" description="Basic and acidic residues" evidence="2">
    <location>
        <begin position="272"/>
        <end position="292"/>
    </location>
</feature>
<dbReference type="PANTHER" id="PTHR43939:SF50">
    <property type="entry name" value="NUCLEOPORIN"/>
    <property type="match status" value="1"/>
</dbReference>
<accession>A0AAV7ELB3</accession>
<comment type="caution">
    <text evidence="3">The sequence shown here is derived from an EMBL/GenBank/DDBJ whole genome shotgun (WGS) entry which is preliminary data.</text>
</comment>
<feature type="coiled-coil region" evidence="1">
    <location>
        <begin position="1627"/>
        <end position="1682"/>
    </location>
</feature>
<reference evidence="3 4" key="1">
    <citation type="submission" date="2021-07" db="EMBL/GenBank/DDBJ databases">
        <title>The Aristolochia fimbriata genome: insights into angiosperm evolution, floral development and chemical biosynthesis.</title>
        <authorList>
            <person name="Jiao Y."/>
        </authorList>
    </citation>
    <scope>NUCLEOTIDE SEQUENCE [LARGE SCALE GENOMIC DNA]</scope>
    <source>
        <strain evidence="3">IBCAS-2021</strain>
        <tissue evidence="3">Leaf</tissue>
    </source>
</reference>
<evidence type="ECO:0000313" key="3">
    <source>
        <dbReference type="EMBL" id="KAG9449211.1"/>
    </source>
</evidence>
<dbReference type="Gene3D" id="1.10.287.1490">
    <property type="match status" value="1"/>
</dbReference>
<organism evidence="3 4">
    <name type="scientific">Aristolochia fimbriata</name>
    <name type="common">White veined hardy Dutchman's pipe vine</name>
    <dbReference type="NCBI Taxonomy" id="158543"/>
    <lineage>
        <taxon>Eukaryota</taxon>
        <taxon>Viridiplantae</taxon>
        <taxon>Streptophyta</taxon>
        <taxon>Embryophyta</taxon>
        <taxon>Tracheophyta</taxon>
        <taxon>Spermatophyta</taxon>
        <taxon>Magnoliopsida</taxon>
        <taxon>Magnoliidae</taxon>
        <taxon>Piperales</taxon>
        <taxon>Aristolochiaceae</taxon>
        <taxon>Aristolochia</taxon>
    </lineage>
</organism>
<gene>
    <name evidence="3" type="ORF">H6P81_009176</name>
</gene>
<feature type="compositionally biased region" description="Polar residues" evidence="2">
    <location>
        <begin position="57"/>
        <end position="72"/>
    </location>
</feature>
<feature type="coiled-coil region" evidence="1">
    <location>
        <begin position="519"/>
        <end position="714"/>
    </location>
</feature>
<feature type="coiled-coil region" evidence="1">
    <location>
        <begin position="1817"/>
        <end position="1977"/>
    </location>
</feature>
<keyword evidence="4" id="KW-1185">Reference proteome</keyword>
<feature type="region of interest" description="Disordered" evidence="2">
    <location>
        <begin position="236"/>
        <end position="365"/>
    </location>
</feature>
<feature type="coiled-coil region" evidence="1">
    <location>
        <begin position="1301"/>
        <end position="1398"/>
    </location>
</feature>
<sequence>MDKNKNRTDLLAAGRKKLQQFRQKKDNKSSSGGHGKPSSKHSKSASGARTDEMPPDSFTSSSMDHESGTTSHDMVASNSIVSSPSEVVESVVGDHVSHVLDQPEENAASELQSFPTPTNVAEGGTDLALKTSEVSREDGQNPDDNVAYVSDLCEEKMAAEGDLSLTPSNTSVLTTVVEGDPGLTSTAGEGVKEVGEDLEQDSASASDMPVEEVVLATSSTSYEPGLIKVAEGGCESLPLTSKGAVDERMSLEDGNDLLSFQEPGHSPRHHYQLLDKDLRSDRDLGQEDDHSGSDQCDGVGLKSGEDDHSGSDQCDGVGLKSGEDDHSGSDQCDGVGRKSGEPLPVAESLTDFGPNDHASFTGSPMDAEVLHGSRLVVDPSLEAKQDPSVESLGLSEVSASNVEHTENIQNFVTKLRDGIDEDTESNGQVDSETCEDWNATGNATTSDVNIQEKFGSNVSTIDLNRLGQVSVDVYKEGHGAINFLENLKEQLYLSDVVKESLHLQLSEEVKAQKDSDFLNQRLIHEVSNLQSLIKEVEDSKKCISEELAVCKSEMNMIVAEKREVENHYLSAKQEIEDLGARACKLQDNLERSQEEVAQVLVRNEELNTEIFSGKGEICSLNSRVIELQGQVELSEKEAKNLSIELADCIASIGNLQAENTNLSDAIDLAKEERRKHEEEKAFLASENKKFEALLSEQKENLATALNRQIQLESDLQKAMVSLEHLTKENFYLSNSLNLHKAKVKEADDRYQELLSSEQKSRECEEADSSEQGAVSDKLVGSSEVAIENNSGSGIVDKSLDHGSLPVSSLPHKIFDDSLPLGFLKLQLEDAEKMIQRLEKEIQGMHSHSVSLSRHRRVGSQGVSKLIQAFEPKVRDEIGQEEGSSSELMATDSFKLAQTQISGLRGSLKQFEMGLESVHKLFMEEKDNSRVALRELGEECEGQKLQKIHLQMKNNELLQKLVGYDSRICDLLNQFDKVHSSADQETATKLDQLESLQKEVNEKITVFEHNWQSFVAVVSEVVEKLHTSASMVIVPSLSVSTNLDVMVHLVSSVDTATQAIESLRLKLEAAYLDQERIHNSYKELDQKFSSMNTRKEEALILMDKTYRKLKELITNSMGDLEEYDIDLKAEELVDFQSSKLEVLMQDLQKLMDERKCLLHSRNELMSELISRNKELEEIKEKCFSLAVKLEENEEKSTPLEVIMKLAEDIENNIHLNDCVIEADKPPVKRFEAMVICLLEKHKEATEQVRLSKAFLSEVITRAELPLGYWEGELDTLVRKEFGYLSKEFDRLQEELFHFTASNHEKDKEIHFLKDNIVKMEEAINDAHSELDAKVTELEQSEQKLASVREKLGIAVAKGKGLITQRDSLKQSFSEKCSELEKCLQELQAKDAKLHEIETRLQASESGERVEALESELAYIRNSATALRESFLLKDSVLQRIEEILDLDLPEQFHSRDIIEKVEWLARSISGHSMPLADWDQKSSVPGSYSDAGFVVMDNWREDPPPRMSQSGLDDLKRKYEELGSKFYGLAEHNEMLEQSLMERNNLLQRWEEVLDRIDVPLHLRSMEPEDRLEWLGRALAETQQERDSYLSKIEDLENSSQSLISESSELHKMISDLKETLVDISYEKELLLKKLEKHINEHEKLSEKAAQYLNELGSLQRQVADLQEKLVEKHQQYSHVESEIMRLEGLVRDALPVHDIEEPFSCENKSESFERVLRKLISNHTSFTSEKSMPANIEKDLPIEEADVDSDVQIVKSVLDDRGEELLTLKEELAATSCNLALVIEERDRAMEKCQSLALVMEERDRAIEKCQSLALEVEGITKQRGDLQELLNQEEQKSASAREKLNVAVRKGKGLVQKRDSLNQTIEEMSAELRKVKHDLNQKMKDSIILSEKLVAAKSENSSLTSNLERSEQDEKKAKRAAELLAAELDEVQERAENLIEDQANSDAKIAELSVKIERAEAVKEEAVSYVEQFKKQQQVKLMELVTVMDQLMKSFSGFSNSLGAVLSKDATFLYNVRMGLISCLKQTNSNPVTDFLVHLPSANLGDEVKFPAMSTLTELKPKDGTSMSDLFVAVSCGLQECIKSVDLMMQKCEKFITAIDGQAAQLPKFMDAIAGEFSLHREATESLKGDTTRLQTLLMEKKAEISLLHGSISVLYEACIGSIMEIENKKVCEIGITQKIPVFLHGKDSSGELMVSLSEDAIRTATDALSLAVRNLISKIEMDNEKELKATILNLQKEIQEKDIQGNRISAEFVNQIKEAEATARNHLVDLQSAKAYTQRLEEQVAQMKSEQDYLQSKVNELENNENALMELQAKIDSLSGTIAAKDQEIEALMQALDEEESQMESLNGRVEELEKTIQQRNLAVESLEASRGKAVTKLSTTVSKFNELRQLSENLLSEIENLQTQLHGRDEEISFLRQEVTRCTKDLLVAQESSKEYSSETQEILSWLEMMTTRFGMQSIQVDGEINSQIHAYTEILEKNITSTISKLDDLRSVAQSRDVLLQTERSKVDELVSQRDFLERSLREKESQLEIVQGVHKSGHVGNVNIVETMEVEPLINKRTTILGPVTHVRGGRKVNNDQIAVGIDLESGESSLVDEDDDKAHGFKSLATSRIVPRFTRSIADRVDGLWVSDKAACSTVLVGILS</sequence>
<proteinExistence type="predicted"/>
<feature type="coiled-coil region" evidence="1">
    <location>
        <begin position="2272"/>
        <end position="2421"/>
    </location>
</feature>
<evidence type="ECO:0000256" key="2">
    <source>
        <dbReference type="SAM" id="MobiDB-lite"/>
    </source>
</evidence>
<feature type="compositionally biased region" description="Low complexity" evidence="2">
    <location>
        <begin position="75"/>
        <end position="91"/>
    </location>
</feature>
<dbReference type="PANTHER" id="PTHR43939">
    <property type="entry name" value="COILED-COIL DOMAIN-CONTAINING PROTEIN 158"/>
    <property type="match status" value="1"/>
</dbReference>
<keyword evidence="1" id="KW-0175">Coiled coil</keyword>
<dbReference type="Proteomes" id="UP000825729">
    <property type="component" value="Unassembled WGS sequence"/>
</dbReference>
<feature type="coiled-coil region" evidence="1">
    <location>
        <begin position="1132"/>
        <end position="1194"/>
    </location>
</feature>
<protein>
    <submittedName>
        <fullName evidence="3">Uncharacterized protein</fullName>
    </submittedName>
</protein>
<feature type="region of interest" description="Disordered" evidence="2">
    <location>
        <begin position="419"/>
        <end position="442"/>
    </location>
</feature>
<feature type="coiled-coil region" evidence="1">
    <location>
        <begin position="820"/>
        <end position="847"/>
    </location>
</feature>
<feature type="region of interest" description="Disordered" evidence="2">
    <location>
        <begin position="1"/>
        <end position="146"/>
    </location>
</feature>
<feature type="coiled-coil region" evidence="1">
    <location>
        <begin position="2504"/>
        <end position="2531"/>
    </location>
</feature>
<dbReference type="EMBL" id="JAINDJ010000004">
    <property type="protein sequence ID" value="KAG9449211.1"/>
    <property type="molecule type" value="Genomic_DNA"/>
</dbReference>
<feature type="region of interest" description="Disordered" evidence="2">
    <location>
        <begin position="752"/>
        <end position="779"/>
    </location>
</feature>
<evidence type="ECO:0000313" key="4">
    <source>
        <dbReference type="Proteomes" id="UP000825729"/>
    </source>
</evidence>
<evidence type="ECO:0000256" key="1">
    <source>
        <dbReference type="SAM" id="Coils"/>
    </source>
</evidence>
<feature type="compositionally biased region" description="Polar residues" evidence="2">
    <location>
        <begin position="109"/>
        <end position="119"/>
    </location>
</feature>
<name>A0AAV7ELB3_ARIFI</name>